<feature type="domain" description="Xylose isomerase-like TIM barrel" evidence="1">
    <location>
        <begin position="27"/>
        <end position="259"/>
    </location>
</feature>
<dbReference type="Gene3D" id="3.20.20.150">
    <property type="entry name" value="Divalent-metal-dependent TIM barrel enzymes"/>
    <property type="match status" value="1"/>
</dbReference>
<accession>A0A101HSG1</accession>
<evidence type="ECO:0000313" key="3">
    <source>
        <dbReference type="Proteomes" id="UP000054092"/>
    </source>
</evidence>
<proteinExistence type="predicted"/>
<comment type="caution">
    <text evidence="2">The sequence shown here is derived from an EMBL/GenBank/DDBJ whole genome shotgun (WGS) entry which is preliminary data.</text>
</comment>
<dbReference type="PANTHER" id="PTHR12110:SF21">
    <property type="entry name" value="XYLOSE ISOMERASE-LIKE TIM BARREL DOMAIN-CONTAINING PROTEIN"/>
    <property type="match status" value="1"/>
</dbReference>
<dbReference type="InterPro" id="IPR050312">
    <property type="entry name" value="IolE/XylAMocC-like"/>
</dbReference>
<gene>
    <name evidence="2" type="ORF">XD94_0128</name>
</gene>
<name>A0A101HSG1_9BACT</name>
<protein>
    <submittedName>
        <fullName evidence="2">Sugar phosphate isomerase/epimerase</fullName>
    </submittedName>
</protein>
<evidence type="ECO:0000313" key="2">
    <source>
        <dbReference type="EMBL" id="KUK82175.1"/>
    </source>
</evidence>
<keyword evidence="2" id="KW-0413">Isomerase</keyword>
<organism evidence="2 3">
    <name type="scientific">Mesotoga prima</name>
    <dbReference type="NCBI Taxonomy" id="1184387"/>
    <lineage>
        <taxon>Bacteria</taxon>
        <taxon>Thermotogati</taxon>
        <taxon>Thermotogota</taxon>
        <taxon>Thermotogae</taxon>
        <taxon>Kosmotogales</taxon>
        <taxon>Kosmotogaceae</taxon>
        <taxon>Mesotoga</taxon>
    </lineage>
</organism>
<dbReference type="SUPFAM" id="SSF51658">
    <property type="entry name" value="Xylose isomerase-like"/>
    <property type="match status" value="1"/>
</dbReference>
<reference evidence="3" key="1">
    <citation type="journal article" date="2015" name="MBio">
        <title>Genome-Resolved Metagenomic Analysis Reveals Roles for Candidate Phyla and Other Microbial Community Members in Biogeochemical Transformations in Oil Reservoirs.</title>
        <authorList>
            <person name="Hu P."/>
            <person name="Tom L."/>
            <person name="Singh A."/>
            <person name="Thomas B.C."/>
            <person name="Baker B.J."/>
            <person name="Piceno Y.M."/>
            <person name="Andersen G.L."/>
            <person name="Banfield J.F."/>
        </authorList>
    </citation>
    <scope>NUCLEOTIDE SEQUENCE [LARGE SCALE GENOMIC DNA]</scope>
</reference>
<dbReference type="Proteomes" id="UP000054092">
    <property type="component" value="Unassembled WGS sequence"/>
</dbReference>
<dbReference type="Pfam" id="PF01261">
    <property type="entry name" value="AP_endonuc_2"/>
    <property type="match status" value="1"/>
</dbReference>
<dbReference type="AlphaFoldDB" id="A0A101HSG1"/>
<dbReference type="EMBL" id="LGGP01000011">
    <property type="protein sequence ID" value="KUK82175.1"/>
    <property type="molecule type" value="Genomic_DNA"/>
</dbReference>
<dbReference type="PANTHER" id="PTHR12110">
    <property type="entry name" value="HYDROXYPYRUVATE ISOMERASE"/>
    <property type="match status" value="1"/>
</dbReference>
<dbReference type="PATRIC" id="fig|1184387.3.peg.421"/>
<sequence>MDFLFSSNILIDFSLKKALKIFADEKISGVEIWVEHLWRDKNDLSEIRQLLDGFNLKRTLHSPSRDVNITSSNPGIRKESMRQTFEALEIATRLGVEVVTVHPGHMSSSKDRPGDYFEVQLESFQEIAKMARKSGLKVAVEVMEKKPMEIITEPEDLNSLLEYVDFDCMGTTFDVAHAASCFKNKVDQEVLNGLIVDYMSKLRKIFNVHVSNATLTKVHTPLLRGEFDFFPVLRELASIYDGTLTIEGFAPGDGMQVLRENRTVTSGWKEMLENV</sequence>
<evidence type="ECO:0000259" key="1">
    <source>
        <dbReference type="Pfam" id="PF01261"/>
    </source>
</evidence>
<dbReference type="GO" id="GO:0016853">
    <property type="term" value="F:isomerase activity"/>
    <property type="evidence" value="ECO:0007669"/>
    <property type="project" value="UniProtKB-KW"/>
</dbReference>
<dbReference type="InterPro" id="IPR013022">
    <property type="entry name" value="Xyl_isomerase-like_TIM-brl"/>
</dbReference>
<dbReference type="InterPro" id="IPR036237">
    <property type="entry name" value="Xyl_isomerase-like_sf"/>
</dbReference>